<protein>
    <recommendedName>
        <fullName evidence="4">Membrane protein YszA</fullName>
    </recommendedName>
</protein>
<evidence type="ECO:0008006" key="4">
    <source>
        <dbReference type="Google" id="ProtNLM"/>
    </source>
</evidence>
<evidence type="ECO:0000313" key="2">
    <source>
        <dbReference type="EMBL" id="CEI83903.1"/>
    </source>
</evidence>
<keyword evidence="1" id="KW-0472">Membrane</keyword>
<feature type="transmembrane region" description="Helical" evidence="1">
    <location>
        <begin position="12"/>
        <end position="30"/>
    </location>
</feature>
<keyword evidence="3" id="KW-1185">Reference proteome</keyword>
<feature type="transmembrane region" description="Helical" evidence="1">
    <location>
        <begin position="36"/>
        <end position="58"/>
    </location>
</feature>
<dbReference type="Proteomes" id="UP000040453">
    <property type="component" value="Unassembled WGS sequence"/>
</dbReference>
<name>A0A0A1MLG2_9BACI</name>
<proteinExistence type="predicted"/>
<keyword evidence="1" id="KW-0812">Transmembrane</keyword>
<dbReference type="EMBL" id="CDGG01000001">
    <property type="protein sequence ID" value="CEI83903.1"/>
    <property type="molecule type" value="Genomic_DNA"/>
</dbReference>
<gene>
    <name evidence="2" type="ORF">BN997_03829</name>
</gene>
<evidence type="ECO:0000256" key="1">
    <source>
        <dbReference type="SAM" id="Phobius"/>
    </source>
</evidence>
<organism evidence="2 3">
    <name type="scientific">Oceanobacillus oncorhynchi</name>
    <dbReference type="NCBI Taxonomy" id="545501"/>
    <lineage>
        <taxon>Bacteria</taxon>
        <taxon>Bacillati</taxon>
        <taxon>Bacillota</taxon>
        <taxon>Bacilli</taxon>
        <taxon>Bacillales</taxon>
        <taxon>Bacillaceae</taxon>
        <taxon>Oceanobacillus</taxon>
    </lineage>
</organism>
<reference evidence="2 3" key="1">
    <citation type="submission" date="2014-11" db="EMBL/GenBank/DDBJ databases">
        <authorList>
            <person name="Urmite Genomes Urmite Genomes"/>
        </authorList>
    </citation>
    <scope>NUCLEOTIDE SEQUENCE [LARGE SCALE GENOMIC DNA]</scope>
    <source>
        <strain evidence="2 3">Oc5</strain>
    </source>
</reference>
<dbReference type="STRING" id="545501.BN997_03829"/>
<accession>A0A0A1MLG2</accession>
<dbReference type="RefSeq" id="WP_042534406.1">
    <property type="nucleotide sequence ID" value="NZ_CAXOIH010000027.1"/>
</dbReference>
<sequence length="62" mass="7337">MSRYYRYRIPLWARKCIFVVEACVTPILVFQIIRTLLIPTAFDILILAVLIGLALSFYMQWI</sequence>
<dbReference type="OrthoDB" id="2456214at2"/>
<dbReference type="AlphaFoldDB" id="A0A0A1MLG2"/>
<evidence type="ECO:0000313" key="3">
    <source>
        <dbReference type="Proteomes" id="UP000040453"/>
    </source>
</evidence>
<keyword evidence="1" id="KW-1133">Transmembrane helix</keyword>